<protein>
    <recommendedName>
        <fullName evidence="4">Lipoprotein</fullName>
    </recommendedName>
</protein>
<dbReference type="Proteomes" id="UP001250538">
    <property type="component" value="Unassembled WGS sequence"/>
</dbReference>
<evidence type="ECO:0000313" key="2">
    <source>
        <dbReference type="EMBL" id="MDT8978653.1"/>
    </source>
</evidence>
<keyword evidence="3" id="KW-1185">Reference proteome</keyword>
<comment type="caution">
    <text evidence="2">The sequence shown here is derived from an EMBL/GenBank/DDBJ whole genome shotgun (WGS) entry which is preliminary data.</text>
</comment>
<accession>A0AAJ2K2L1</accession>
<keyword evidence="1" id="KW-0732">Signal</keyword>
<reference evidence="3" key="1">
    <citation type="submission" date="2023-09" db="EMBL/GenBank/DDBJ databases">
        <title>Paenibacillus sp. chi10 Genome sequencing and assembly.</title>
        <authorList>
            <person name="Kim I."/>
        </authorList>
    </citation>
    <scope>NUCLEOTIDE SEQUENCE [LARGE SCALE GENOMIC DNA]</scope>
    <source>
        <strain evidence="3">chi10</strain>
    </source>
</reference>
<feature type="signal peptide" evidence="1">
    <location>
        <begin position="1"/>
        <end position="17"/>
    </location>
</feature>
<dbReference type="AlphaFoldDB" id="A0AAJ2K2L1"/>
<name>A0AAJ2K2L1_9BACL</name>
<sequence>MKRVTILVILISLFTLLAGCNSDKEEKQKYIEQVKSINEKILSSSSVSEKVINSYSKIWLEAIENGITLEKFAELLDTTNTNVNTIYSAHHMGVGLLEDNEYSKVEDFNEAITIAETHYKKTGDIETINSARASIQSAIKEIALPPEEYQSIYNELFELYKNYEKYVDLAIDPSGSLQSYTSKAQSLSPEIVSGVKAVNARLPQ</sequence>
<dbReference type="RefSeq" id="WP_315746579.1">
    <property type="nucleotide sequence ID" value="NZ_JAVYAA010000005.1"/>
</dbReference>
<dbReference type="PROSITE" id="PS51257">
    <property type="entry name" value="PROKAR_LIPOPROTEIN"/>
    <property type="match status" value="1"/>
</dbReference>
<organism evidence="2 3">
    <name type="scientific">Paenibacillus suaedae</name>
    <dbReference type="NCBI Taxonomy" id="3077233"/>
    <lineage>
        <taxon>Bacteria</taxon>
        <taxon>Bacillati</taxon>
        <taxon>Bacillota</taxon>
        <taxon>Bacilli</taxon>
        <taxon>Bacillales</taxon>
        <taxon>Paenibacillaceae</taxon>
        <taxon>Paenibacillus</taxon>
    </lineage>
</organism>
<proteinExistence type="predicted"/>
<evidence type="ECO:0000256" key="1">
    <source>
        <dbReference type="SAM" id="SignalP"/>
    </source>
</evidence>
<gene>
    <name evidence="2" type="ORF">RQP50_20675</name>
</gene>
<feature type="chain" id="PRO_5042576767" description="Lipoprotein" evidence="1">
    <location>
        <begin position="18"/>
        <end position="204"/>
    </location>
</feature>
<evidence type="ECO:0000313" key="3">
    <source>
        <dbReference type="Proteomes" id="UP001250538"/>
    </source>
</evidence>
<evidence type="ECO:0008006" key="4">
    <source>
        <dbReference type="Google" id="ProtNLM"/>
    </source>
</evidence>
<dbReference type="EMBL" id="JAVYAA010000005">
    <property type="protein sequence ID" value="MDT8978653.1"/>
    <property type="molecule type" value="Genomic_DNA"/>
</dbReference>